<accession>A0ABS6ASF6</accession>
<evidence type="ECO:0000313" key="1">
    <source>
        <dbReference type="EMBL" id="MBU3060966.1"/>
    </source>
</evidence>
<dbReference type="EMBL" id="JAHKNI010000001">
    <property type="protein sequence ID" value="MBU3060966.1"/>
    <property type="molecule type" value="Genomic_DNA"/>
</dbReference>
<name>A0ABS6ASF6_9NOCA</name>
<protein>
    <submittedName>
        <fullName evidence="1">Uncharacterized protein</fullName>
    </submittedName>
</protein>
<reference evidence="1 2" key="1">
    <citation type="submission" date="2021-06" db="EMBL/GenBank/DDBJ databases">
        <title>Actinomycetes sequencing.</title>
        <authorList>
            <person name="Shan Q."/>
        </authorList>
    </citation>
    <scope>NUCLEOTIDE SEQUENCE [LARGE SCALE GENOMIC DNA]</scope>
    <source>
        <strain evidence="1 2">NEAU-G5</strain>
    </source>
</reference>
<comment type="caution">
    <text evidence="1">The sequence shown here is derived from an EMBL/GenBank/DDBJ whole genome shotgun (WGS) entry which is preliminary data.</text>
</comment>
<organism evidence="1 2">
    <name type="scientific">Nocardia albiluteola</name>
    <dbReference type="NCBI Taxonomy" id="2842303"/>
    <lineage>
        <taxon>Bacteria</taxon>
        <taxon>Bacillati</taxon>
        <taxon>Actinomycetota</taxon>
        <taxon>Actinomycetes</taxon>
        <taxon>Mycobacteriales</taxon>
        <taxon>Nocardiaceae</taxon>
        <taxon>Nocardia</taxon>
    </lineage>
</organism>
<dbReference type="RefSeq" id="WP_215915738.1">
    <property type="nucleotide sequence ID" value="NZ_JAHKNI010000001.1"/>
</dbReference>
<keyword evidence="2" id="KW-1185">Reference proteome</keyword>
<sequence>MANISTVFIRAEQNPDGAGDLTPADLLEVLLWRNQGSTYNVPLWERISGNLIDLQFGAKWGAGFAVTELRDRFGDQLRSIWARWTDDTDMLEYRTPDEAGACRCPYWFDEIRLTPALDAPAASTAPPGWSASPLGWRSIDGPRRRFADNCRTGLSLYVDPGVPTTTSTTRAATNWLLSDDWLTFYWPNLDVPESITDYIRSNDEGLHRVEVCWRGMPVETSIRMGSGPDDGWTFWSADDWSTCADDEFVHYFGNE</sequence>
<evidence type="ECO:0000313" key="2">
    <source>
        <dbReference type="Proteomes" id="UP000733379"/>
    </source>
</evidence>
<proteinExistence type="predicted"/>
<gene>
    <name evidence="1" type="ORF">KO481_05435</name>
</gene>
<dbReference type="Proteomes" id="UP000733379">
    <property type="component" value="Unassembled WGS sequence"/>
</dbReference>